<dbReference type="InterPro" id="IPR036390">
    <property type="entry name" value="WH_DNA-bd_sf"/>
</dbReference>
<dbReference type="GO" id="GO:0003700">
    <property type="term" value="F:DNA-binding transcription factor activity"/>
    <property type="evidence" value="ECO:0007669"/>
    <property type="project" value="InterPro"/>
</dbReference>
<dbReference type="RefSeq" id="WP_131613581.1">
    <property type="nucleotide sequence ID" value="NZ_PSZP01000022.1"/>
</dbReference>
<evidence type="ECO:0000256" key="2">
    <source>
        <dbReference type="ARBA" id="ARBA00023125"/>
    </source>
</evidence>
<evidence type="ECO:0000259" key="4">
    <source>
        <dbReference type="PROSITE" id="PS50949"/>
    </source>
</evidence>
<dbReference type="EMBL" id="PSZP01000022">
    <property type="protein sequence ID" value="TCG10775.1"/>
    <property type="molecule type" value="Genomic_DNA"/>
</dbReference>
<dbReference type="GO" id="GO:0003677">
    <property type="term" value="F:DNA binding"/>
    <property type="evidence" value="ECO:0007669"/>
    <property type="project" value="UniProtKB-KW"/>
</dbReference>
<dbReference type="Pfam" id="PF00392">
    <property type="entry name" value="GntR"/>
    <property type="match status" value="1"/>
</dbReference>
<accession>A0A4R0XPF0</accession>
<organism evidence="5 6">
    <name type="scientific">Mycoplasma todarodis</name>
    <dbReference type="NCBI Taxonomy" id="1937191"/>
    <lineage>
        <taxon>Bacteria</taxon>
        <taxon>Bacillati</taxon>
        <taxon>Mycoplasmatota</taxon>
        <taxon>Mollicutes</taxon>
        <taxon>Mycoplasmataceae</taxon>
        <taxon>Mycoplasma</taxon>
    </lineage>
</organism>
<sequence length="203" mass="23734">MEPNNKKTLIRYLMKGIFSGEWKEGDKIFSLQQLSIKFGVSKLTAAKVVSEFVSKGWLDAREKKGIYLAQNFFALFPLSFRKMLNVDADKVNTKVAKITEGVSSLDKEYLVGDEIVATNFTIISSDKFDINTFDKNKPLLLNLTEMDITPLEIEEYTSFELTDDERSLHISRRFFNEEKDMYLVEEFFINPRFYHREVKTKFF</sequence>
<dbReference type="Gene3D" id="1.10.10.10">
    <property type="entry name" value="Winged helix-like DNA-binding domain superfamily/Winged helix DNA-binding domain"/>
    <property type="match status" value="1"/>
</dbReference>
<dbReference type="InterPro" id="IPR036388">
    <property type="entry name" value="WH-like_DNA-bd_sf"/>
</dbReference>
<dbReference type="InterPro" id="IPR000524">
    <property type="entry name" value="Tscrpt_reg_HTH_GntR"/>
</dbReference>
<keyword evidence="6" id="KW-1185">Reference proteome</keyword>
<reference evidence="5 6" key="1">
    <citation type="submission" date="2018-02" db="EMBL/GenBank/DDBJ databases">
        <title>Mycoplasma marinum and Mycoplasma todarodis sp. nov., moderately halophilic and psychrotolerant mycoplasmas isolated from cephalopods.</title>
        <authorList>
            <person name="Viver T."/>
        </authorList>
    </citation>
    <scope>NUCLEOTIDE SEQUENCE [LARGE SCALE GENOMIC DNA]</scope>
    <source>
        <strain evidence="5 6">5H</strain>
    </source>
</reference>
<evidence type="ECO:0000256" key="1">
    <source>
        <dbReference type="ARBA" id="ARBA00023015"/>
    </source>
</evidence>
<evidence type="ECO:0000313" key="5">
    <source>
        <dbReference type="EMBL" id="TCG10775.1"/>
    </source>
</evidence>
<dbReference type="Proteomes" id="UP000291072">
    <property type="component" value="Unassembled WGS sequence"/>
</dbReference>
<dbReference type="SUPFAM" id="SSF46785">
    <property type="entry name" value="Winged helix' DNA-binding domain"/>
    <property type="match status" value="1"/>
</dbReference>
<gene>
    <name evidence="5" type="ORF">C4B25_03060</name>
</gene>
<proteinExistence type="predicted"/>
<comment type="caution">
    <text evidence="5">The sequence shown here is derived from an EMBL/GenBank/DDBJ whole genome shotgun (WGS) entry which is preliminary data.</text>
</comment>
<keyword evidence="2" id="KW-0238">DNA-binding</keyword>
<protein>
    <recommendedName>
        <fullName evidence="4">HTH gntR-type domain-containing protein</fullName>
    </recommendedName>
</protein>
<keyword evidence="1" id="KW-0805">Transcription regulation</keyword>
<dbReference type="OrthoDB" id="146373at2"/>
<dbReference type="AlphaFoldDB" id="A0A4R0XPF0"/>
<name>A0A4R0XPF0_9MOLU</name>
<dbReference type="PROSITE" id="PS50949">
    <property type="entry name" value="HTH_GNTR"/>
    <property type="match status" value="1"/>
</dbReference>
<feature type="domain" description="HTH gntR-type" evidence="4">
    <location>
        <begin position="3"/>
        <end position="71"/>
    </location>
</feature>
<keyword evidence="3" id="KW-0804">Transcription</keyword>
<evidence type="ECO:0000313" key="6">
    <source>
        <dbReference type="Proteomes" id="UP000291072"/>
    </source>
</evidence>
<evidence type="ECO:0000256" key="3">
    <source>
        <dbReference type="ARBA" id="ARBA00023163"/>
    </source>
</evidence>